<proteinExistence type="predicted"/>
<organism evidence="1 2">
    <name type="scientific">Roseateles agri</name>
    <dbReference type="NCBI Taxonomy" id="3098619"/>
    <lineage>
        <taxon>Bacteria</taxon>
        <taxon>Pseudomonadati</taxon>
        <taxon>Pseudomonadota</taxon>
        <taxon>Betaproteobacteria</taxon>
        <taxon>Burkholderiales</taxon>
        <taxon>Sphaerotilaceae</taxon>
        <taxon>Roseateles</taxon>
    </lineage>
</organism>
<evidence type="ECO:0008006" key="3">
    <source>
        <dbReference type="Google" id="ProtNLM"/>
    </source>
</evidence>
<keyword evidence="2" id="KW-1185">Reference proteome</keyword>
<reference evidence="1 2" key="1">
    <citation type="submission" date="2023-11" db="EMBL/GenBank/DDBJ databases">
        <title>Paucibacter sp. nov., isolated from fresh soil in Korea.</title>
        <authorList>
            <person name="Le N.T.T."/>
        </authorList>
    </citation>
    <scope>NUCLEOTIDE SEQUENCE [LARGE SCALE GENOMIC DNA]</scope>
    <source>
        <strain evidence="1 2">R3-3</strain>
    </source>
</reference>
<protein>
    <recommendedName>
        <fullName evidence="3">HTH merR-type domain-containing protein</fullName>
    </recommendedName>
</protein>
<name>A0ABU5DG27_9BURK</name>
<dbReference type="RefSeq" id="WP_320422678.1">
    <property type="nucleotide sequence ID" value="NZ_JAXCLA010000003.1"/>
</dbReference>
<accession>A0ABU5DG27</accession>
<gene>
    <name evidence="1" type="ORF">SNE35_09615</name>
</gene>
<dbReference type="Gene3D" id="1.10.1660.10">
    <property type="match status" value="1"/>
</dbReference>
<sequence length="151" mass="16275">MAKVAKPAREPAEFFSAGQAAQLSGLTLAMVNYLCRNDVVVPSGAAQRGHGRSRQYTFGDVVALRLVAKLSATGVSPLRLRHGLLGLRKHHPEITLTSLPGSHIVTNGSELYLRHSDAPIERAFDGQFAFAFVVELTTLQREVASLMSHAA</sequence>
<dbReference type="Proteomes" id="UP001285263">
    <property type="component" value="Unassembled WGS sequence"/>
</dbReference>
<dbReference type="EMBL" id="JAXCLA010000003">
    <property type="protein sequence ID" value="MDY0744766.1"/>
    <property type="molecule type" value="Genomic_DNA"/>
</dbReference>
<comment type="caution">
    <text evidence="1">The sequence shown here is derived from an EMBL/GenBank/DDBJ whole genome shotgun (WGS) entry which is preliminary data.</text>
</comment>
<evidence type="ECO:0000313" key="1">
    <source>
        <dbReference type="EMBL" id="MDY0744766.1"/>
    </source>
</evidence>
<evidence type="ECO:0000313" key="2">
    <source>
        <dbReference type="Proteomes" id="UP001285263"/>
    </source>
</evidence>